<sequence>MSNLLNQNNLEFFKRKDIKGDFIPATKGGAMSDFLEHYDINNYLDDIEKINMYIMGEKDINGDNSINAEIYTAYMDHTYAYIYYDLDQLPNNCIQRIALSDFKEILTMWVNFCKF</sequence>
<comment type="caution">
    <text evidence="1">The sequence shown here is derived from an EMBL/GenBank/DDBJ whole genome shotgun (WGS) entry which is preliminary data.</text>
</comment>
<protein>
    <submittedName>
        <fullName evidence="1">Uncharacterized protein</fullName>
    </submittedName>
</protein>
<name>A0A2S7I1K8_9FLAO</name>
<dbReference type="RefSeq" id="WP_104794563.1">
    <property type="nucleotide sequence ID" value="NZ_PTPZ01000013.1"/>
</dbReference>
<organism evidence="1 2">
    <name type="scientific">Cloacibacterium normanense</name>
    <dbReference type="NCBI Taxonomy" id="237258"/>
    <lineage>
        <taxon>Bacteria</taxon>
        <taxon>Pseudomonadati</taxon>
        <taxon>Bacteroidota</taxon>
        <taxon>Flavobacteriia</taxon>
        <taxon>Flavobacteriales</taxon>
        <taxon>Weeksellaceae</taxon>
    </lineage>
</organism>
<proteinExistence type="predicted"/>
<reference evidence="1 2" key="1">
    <citation type="submission" date="2018-02" db="EMBL/GenBank/DDBJ databases">
        <title>Draft genome sequence of bacterial isolates from marine environment.</title>
        <authorList>
            <person name="Singh S.K."/>
            <person name="Hill R."/>
            <person name="Major S."/>
            <person name="Cai H."/>
            <person name="Li Y."/>
        </authorList>
    </citation>
    <scope>NUCLEOTIDE SEQUENCE [LARGE SCALE GENOMIC DNA]</scope>
    <source>
        <strain evidence="1 2">IMET F</strain>
    </source>
</reference>
<dbReference type="AlphaFoldDB" id="A0A2S7I1K8"/>
<evidence type="ECO:0000313" key="1">
    <source>
        <dbReference type="EMBL" id="PPZ90476.1"/>
    </source>
</evidence>
<gene>
    <name evidence="1" type="ORF">C3729_13060</name>
</gene>
<evidence type="ECO:0000313" key="2">
    <source>
        <dbReference type="Proteomes" id="UP000238565"/>
    </source>
</evidence>
<dbReference type="Proteomes" id="UP000238565">
    <property type="component" value="Unassembled WGS sequence"/>
</dbReference>
<accession>A0A2S7I1K8</accession>
<dbReference type="EMBL" id="PTPZ01000013">
    <property type="protein sequence ID" value="PPZ90476.1"/>
    <property type="molecule type" value="Genomic_DNA"/>
</dbReference>